<sequence length="268" mass="31235">MPYYGALKGQSLEITELPNGTVITKVVKTPVTNDTTTEDTIDVTELENPPLPTKYERNESDDFSRNVKTIQTNAHKIVKLQEVAKAKGNLTEKEESLYKENMDSLSKAAEELAKIQEESYPIDLEGREALSAWFERKANNKKEKDKKKDDDKKKKEDEDKKKKEEEDRKRKEEEAKKKKEEEERHRKEEEKKRKEQEGKKRQEEEKRRKEEEERRKEEERKKEEEKRKGEREEESDDDEDGVAVNLPPDDASVAEAKPVGLAVAGKSC</sequence>
<evidence type="ECO:0000256" key="1">
    <source>
        <dbReference type="SAM" id="MobiDB-lite"/>
    </source>
</evidence>
<dbReference type="OrthoDB" id="8194084at2759"/>
<protein>
    <submittedName>
        <fullName evidence="2">Uncharacterized protein</fullName>
    </submittedName>
</protein>
<organism evidence="2 3">
    <name type="scientific">Callosobruchus maculatus</name>
    <name type="common">Southern cowpea weevil</name>
    <name type="synonym">Pulse bruchid</name>
    <dbReference type="NCBI Taxonomy" id="64391"/>
    <lineage>
        <taxon>Eukaryota</taxon>
        <taxon>Metazoa</taxon>
        <taxon>Ecdysozoa</taxon>
        <taxon>Arthropoda</taxon>
        <taxon>Hexapoda</taxon>
        <taxon>Insecta</taxon>
        <taxon>Pterygota</taxon>
        <taxon>Neoptera</taxon>
        <taxon>Endopterygota</taxon>
        <taxon>Coleoptera</taxon>
        <taxon>Polyphaga</taxon>
        <taxon>Cucujiformia</taxon>
        <taxon>Chrysomeloidea</taxon>
        <taxon>Chrysomelidae</taxon>
        <taxon>Bruchinae</taxon>
        <taxon>Bruchini</taxon>
        <taxon>Callosobruchus</taxon>
    </lineage>
</organism>
<accession>A0A653DYF9</accession>
<dbReference type="AlphaFoldDB" id="A0A653DYF9"/>
<feature type="region of interest" description="Disordered" evidence="1">
    <location>
        <begin position="134"/>
        <end position="268"/>
    </location>
</feature>
<reference evidence="2 3" key="1">
    <citation type="submission" date="2019-01" db="EMBL/GenBank/DDBJ databases">
        <authorList>
            <person name="Sayadi A."/>
        </authorList>
    </citation>
    <scope>NUCLEOTIDE SEQUENCE [LARGE SCALE GENOMIC DNA]</scope>
</reference>
<feature type="compositionally biased region" description="Acidic residues" evidence="1">
    <location>
        <begin position="232"/>
        <end position="241"/>
    </location>
</feature>
<feature type="compositionally biased region" description="Basic and acidic residues" evidence="1">
    <location>
        <begin position="134"/>
        <end position="231"/>
    </location>
</feature>
<keyword evidence="3" id="KW-1185">Reference proteome</keyword>
<dbReference type="EMBL" id="CAACVG010015550">
    <property type="protein sequence ID" value="VEN64565.1"/>
    <property type="molecule type" value="Genomic_DNA"/>
</dbReference>
<gene>
    <name evidence="2" type="ORF">CALMAC_LOCUS21057</name>
</gene>
<evidence type="ECO:0000313" key="2">
    <source>
        <dbReference type="EMBL" id="VEN64565.1"/>
    </source>
</evidence>
<evidence type="ECO:0000313" key="3">
    <source>
        <dbReference type="Proteomes" id="UP000410492"/>
    </source>
</evidence>
<name>A0A653DYF9_CALMS</name>
<dbReference type="Proteomes" id="UP000410492">
    <property type="component" value="Unassembled WGS sequence"/>
</dbReference>
<proteinExistence type="predicted"/>